<gene>
    <name evidence="5" type="ORF">IE077_000381</name>
</gene>
<dbReference type="PANTHER" id="PTHR44943">
    <property type="entry name" value="CELLULOSE SYNTHASE OPERON PROTEIN C"/>
    <property type="match status" value="1"/>
</dbReference>
<evidence type="ECO:0000256" key="1">
    <source>
        <dbReference type="ARBA" id="ARBA00022737"/>
    </source>
</evidence>
<dbReference type="PROSITE" id="PS50005">
    <property type="entry name" value="TPR"/>
    <property type="match status" value="2"/>
</dbReference>
<evidence type="ECO:0000256" key="2">
    <source>
        <dbReference type="ARBA" id="ARBA00022803"/>
    </source>
</evidence>
<reference evidence="5 6" key="1">
    <citation type="journal article" date="2020" name="bioRxiv">
        <title>Metabolic contributions of an alphaproteobacterial endosymbiont in the apicomplexan Cardiosporidium cionae.</title>
        <authorList>
            <person name="Hunter E.S."/>
            <person name="Paight C.J."/>
            <person name="Lane C.E."/>
        </authorList>
    </citation>
    <scope>NUCLEOTIDE SEQUENCE [LARGE SCALE GENOMIC DNA]</scope>
    <source>
        <strain evidence="5">ESH_2018</strain>
    </source>
</reference>
<evidence type="ECO:0000313" key="6">
    <source>
        <dbReference type="Proteomes" id="UP000823046"/>
    </source>
</evidence>
<sequence length="399" mass="44520">MGGTHSHDTVAMIDGMASNTNPVTTMNGVPIKCQCPCSTAGKFFELCTPRSPKLEYYTSSEEARMKGKLYAERDFPAALHAYMSALWLLPTACHLKFSTESIADFTTVRCQQINKMKSGTPSSFFQRKVLQWNSPDGKQQLEITPMTILPCLPSSENRIPLLANDNFTTFQSPLFQDDSRCYPDQSITGSTVDSSDTSRLHSDQSSELKEICASTKEQGYTDNPLPANINTFPATHDAEISSLCQEIASLHFIHKKIPEAIGWYNEAIRSAPSNASYVYQKGVVYQSQNNFTAALDCFQTALNIDPVCIGALFNMGVLLYDTQPERALKYFLKILTLDSDNSEVMTMIAECYERMEKHDNAIRYLKMASALNPKNFRTLKKLMQCEETILKVGKGISTS</sequence>
<name>A0ABQ7JAE6_9APIC</name>
<evidence type="ECO:0000256" key="3">
    <source>
        <dbReference type="PROSITE-ProRule" id="PRU00339"/>
    </source>
</evidence>
<feature type="compositionally biased region" description="Polar residues" evidence="4">
    <location>
        <begin position="186"/>
        <end position="195"/>
    </location>
</feature>
<dbReference type="PANTHER" id="PTHR44943:SF8">
    <property type="entry name" value="TPR REPEAT-CONTAINING PROTEIN MJ0263"/>
    <property type="match status" value="1"/>
</dbReference>
<protein>
    <submittedName>
        <fullName evidence="5">Tetratricopeptide repeat-containing protein</fullName>
    </submittedName>
</protein>
<dbReference type="Proteomes" id="UP000823046">
    <property type="component" value="Unassembled WGS sequence"/>
</dbReference>
<keyword evidence="6" id="KW-1185">Reference proteome</keyword>
<dbReference type="Gene3D" id="1.25.40.10">
    <property type="entry name" value="Tetratricopeptide repeat domain"/>
    <property type="match status" value="1"/>
</dbReference>
<evidence type="ECO:0000256" key="4">
    <source>
        <dbReference type="SAM" id="MobiDB-lite"/>
    </source>
</evidence>
<feature type="repeat" description="TPR" evidence="3">
    <location>
        <begin position="275"/>
        <end position="308"/>
    </location>
</feature>
<dbReference type="InterPro" id="IPR011990">
    <property type="entry name" value="TPR-like_helical_dom_sf"/>
</dbReference>
<feature type="repeat" description="TPR" evidence="3">
    <location>
        <begin position="342"/>
        <end position="375"/>
    </location>
</feature>
<feature type="compositionally biased region" description="Basic and acidic residues" evidence="4">
    <location>
        <begin position="196"/>
        <end position="206"/>
    </location>
</feature>
<dbReference type="Pfam" id="PF14559">
    <property type="entry name" value="TPR_19"/>
    <property type="match status" value="1"/>
</dbReference>
<dbReference type="SMART" id="SM00028">
    <property type="entry name" value="TPR"/>
    <property type="match status" value="4"/>
</dbReference>
<organism evidence="5 6">
    <name type="scientific">Cardiosporidium cionae</name>
    <dbReference type="NCBI Taxonomy" id="476202"/>
    <lineage>
        <taxon>Eukaryota</taxon>
        <taxon>Sar</taxon>
        <taxon>Alveolata</taxon>
        <taxon>Apicomplexa</taxon>
        <taxon>Aconoidasida</taxon>
        <taxon>Nephromycida</taxon>
        <taxon>Cardiosporidium</taxon>
    </lineage>
</organism>
<keyword evidence="2 3" id="KW-0802">TPR repeat</keyword>
<proteinExistence type="predicted"/>
<comment type="caution">
    <text evidence="5">The sequence shown here is derived from an EMBL/GenBank/DDBJ whole genome shotgun (WGS) entry which is preliminary data.</text>
</comment>
<feature type="region of interest" description="Disordered" evidence="4">
    <location>
        <begin position="186"/>
        <end position="206"/>
    </location>
</feature>
<dbReference type="EMBL" id="JADAQX010000267">
    <property type="protein sequence ID" value="KAF8820939.1"/>
    <property type="molecule type" value="Genomic_DNA"/>
</dbReference>
<dbReference type="Pfam" id="PF13181">
    <property type="entry name" value="TPR_8"/>
    <property type="match status" value="1"/>
</dbReference>
<keyword evidence="1" id="KW-0677">Repeat</keyword>
<evidence type="ECO:0000313" key="5">
    <source>
        <dbReference type="EMBL" id="KAF8820939.1"/>
    </source>
</evidence>
<accession>A0ABQ7JAE6</accession>
<dbReference type="InterPro" id="IPR051685">
    <property type="entry name" value="Ycf3/AcsC/BcsC/TPR_MFPF"/>
</dbReference>
<dbReference type="InterPro" id="IPR019734">
    <property type="entry name" value="TPR_rpt"/>
</dbReference>
<dbReference type="SUPFAM" id="SSF48452">
    <property type="entry name" value="TPR-like"/>
    <property type="match status" value="1"/>
</dbReference>